<evidence type="ECO:0000256" key="6">
    <source>
        <dbReference type="ARBA" id="ARBA00023136"/>
    </source>
</evidence>
<feature type="transmembrane region" description="Helical" evidence="7">
    <location>
        <begin position="35"/>
        <end position="55"/>
    </location>
</feature>
<dbReference type="InterPro" id="IPR049177">
    <property type="entry name" value="MgtC_SapB_SrpB_YhiD_N"/>
</dbReference>
<feature type="transmembrane region" description="Helical" evidence="7">
    <location>
        <begin position="103"/>
        <end position="121"/>
    </location>
</feature>
<evidence type="ECO:0000256" key="1">
    <source>
        <dbReference type="ARBA" id="ARBA00004651"/>
    </source>
</evidence>
<keyword evidence="6 7" id="KW-0472">Membrane</keyword>
<evidence type="ECO:0000256" key="5">
    <source>
        <dbReference type="ARBA" id="ARBA00022989"/>
    </source>
</evidence>
<evidence type="ECO:0000256" key="2">
    <source>
        <dbReference type="ARBA" id="ARBA00009298"/>
    </source>
</evidence>
<dbReference type="PRINTS" id="PR01837">
    <property type="entry name" value="MGTCSAPBPROT"/>
</dbReference>
<keyword evidence="3" id="KW-1003">Cell membrane</keyword>
<sequence>MRNEEIILKFILAIIIGGVVGYERENKNRPAGFRTHILVCMGTTVVSLIQLTMAENAMQLVTLQPELAEVIKVDYARLGAQAVTGIGFLGAGTIVHSKGAIRGLTTAASLWVVGILGLAIGMGYYNISIIGGIFIVITLSALKGFQKKFITRARYVELEIIYENDKETLEYITRIFNSKDIRPIKLEVDKEEEKDGYRYKSMICKISVPRYVHINDIINNLIINENIQNVKKIS</sequence>
<keyword evidence="5 7" id="KW-1133">Transmembrane helix</keyword>
<dbReference type="EMBL" id="CACRTO010000020">
    <property type="protein sequence ID" value="VYU34266.1"/>
    <property type="molecule type" value="Genomic_DNA"/>
</dbReference>
<proteinExistence type="inferred from homology"/>
<protein>
    <submittedName>
        <fullName evidence="9">Putative Mg(2+) transport ATPase</fullName>
    </submittedName>
</protein>
<evidence type="ECO:0000256" key="7">
    <source>
        <dbReference type="SAM" id="Phobius"/>
    </source>
</evidence>
<feature type="domain" description="MgtC/SapB/SrpB/YhiD N-terminal" evidence="8">
    <location>
        <begin position="11"/>
        <end position="146"/>
    </location>
</feature>
<organism evidence="9">
    <name type="scientific">Clostridium tertium</name>
    <dbReference type="NCBI Taxonomy" id="1559"/>
    <lineage>
        <taxon>Bacteria</taxon>
        <taxon>Bacillati</taxon>
        <taxon>Bacillota</taxon>
        <taxon>Clostridia</taxon>
        <taxon>Eubacteriales</taxon>
        <taxon>Clostridiaceae</taxon>
        <taxon>Clostridium</taxon>
    </lineage>
</organism>
<evidence type="ECO:0000256" key="3">
    <source>
        <dbReference type="ARBA" id="ARBA00022475"/>
    </source>
</evidence>
<dbReference type="AlphaFoldDB" id="A0A6N3DXV7"/>
<dbReference type="GO" id="GO:0005886">
    <property type="term" value="C:plasma membrane"/>
    <property type="evidence" value="ECO:0007669"/>
    <property type="project" value="UniProtKB-SubCell"/>
</dbReference>
<evidence type="ECO:0000256" key="4">
    <source>
        <dbReference type="ARBA" id="ARBA00022692"/>
    </source>
</evidence>
<comment type="subcellular location">
    <subcellularLocation>
        <location evidence="1">Cell membrane</location>
        <topology evidence="1">Multi-pass membrane protein</topology>
    </subcellularLocation>
</comment>
<feature type="transmembrane region" description="Helical" evidence="7">
    <location>
        <begin position="127"/>
        <end position="145"/>
    </location>
</feature>
<keyword evidence="4 7" id="KW-0812">Transmembrane</keyword>
<evidence type="ECO:0000259" key="8">
    <source>
        <dbReference type="Pfam" id="PF02308"/>
    </source>
</evidence>
<reference evidence="9" key="1">
    <citation type="submission" date="2019-11" db="EMBL/GenBank/DDBJ databases">
        <authorList>
            <person name="Feng L."/>
        </authorList>
    </citation>
    <scope>NUCLEOTIDE SEQUENCE</scope>
    <source>
        <strain evidence="9">CTertiumLFYP3</strain>
    </source>
</reference>
<dbReference type="PANTHER" id="PTHR33778">
    <property type="entry name" value="PROTEIN MGTC"/>
    <property type="match status" value="1"/>
</dbReference>
<evidence type="ECO:0000313" key="9">
    <source>
        <dbReference type="EMBL" id="VYU34266.1"/>
    </source>
</evidence>
<accession>A0A6N3DXV7</accession>
<dbReference type="Pfam" id="PF02308">
    <property type="entry name" value="MgtC"/>
    <property type="match status" value="1"/>
</dbReference>
<name>A0A6N3DXV7_9CLOT</name>
<dbReference type="PANTHER" id="PTHR33778:SF1">
    <property type="entry name" value="MAGNESIUM TRANSPORTER YHID-RELATED"/>
    <property type="match status" value="1"/>
</dbReference>
<feature type="transmembrane region" description="Helical" evidence="7">
    <location>
        <begin position="6"/>
        <end position="23"/>
    </location>
</feature>
<dbReference type="InterPro" id="IPR003416">
    <property type="entry name" value="MgtC/SapB/SrpB/YhiD_fam"/>
</dbReference>
<comment type="similarity">
    <text evidence="2">Belongs to the MgtC/SapB family.</text>
</comment>
<feature type="transmembrane region" description="Helical" evidence="7">
    <location>
        <begin position="75"/>
        <end position="96"/>
    </location>
</feature>
<gene>
    <name evidence="9" type="ORF">CTLFYP3_02118</name>
</gene>
<dbReference type="RefSeq" id="WP_156626569.1">
    <property type="nucleotide sequence ID" value="NZ_CACRTO010000020.1"/>
</dbReference>